<dbReference type="GO" id="GO:0051131">
    <property type="term" value="P:chaperone-mediated protein complex assembly"/>
    <property type="evidence" value="ECO:0007669"/>
    <property type="project" value="TreeGrafter"/>
</dbReference>
<dbReference type="Gene3D" id="1.10.560.10">
    <property type="entry name" value="GroEL-like equatorial domain"/>
    <property type="match status" value="1"/>
</dbReference>
<dbReference type="GO" id="GO:0051082">
    <property type="term" value="F:unfolded protein binding"/>
    <property type="evidence" value="ECO:0007669"/>
    <property type="project" value="InterPro"/>
</dbReference>
<dbReference type="GO" id="GO:0032502">
    <property type="term" value="P:developmental process"/>
    <property type="evidence" value="ECO:0007669"/>
    <property type="project" value="TreeGrafter"/>
</dbReference>
<dbReference type="GO" id="GO:0060271">
    <property type="term" value="P:cilium assembly"/>
    <property type="evidence" value="ECO:0007669"/>
    <property type="project" value="InterPro"/>
</dbReference>
<evidence type="ECO:0000313" key="1">
    <source>
        <dbReference type="EMBL" id="TMW65893.1"/>
    </source>
</evidence>
<accession>A0A8K1FPR8</accession>
<comment type="caution">
    <text evidence="1">The sequence shown here is derived from an EMBL/GenBank/DDBJ whole genome shotgun (WGS) entry which is preliminary data.</text>
</comment>
<dbReference type="GO" id="GO:0005634">
    <property type="term" value="C:nucleus"/>
    <property type="evidence" value="ECO:0007669"/>
    <property type="project" value="TreeGrafter"/>
</dbReference>
<dbReference type="OrthoDB" id="528704at2759"/>
<dbReference type="AlphaFoldDB" id="A0A8K1FPR8"/>
<dbReference type="EMBL" id="SPLM01000036">
    <property type="protein sequence ID" value="TMW65893.1"/>
    <property type="molecule type" value="Genomic_DNA"/>
</dbReference>
<keyword evidence="2" id="KW-1185">Reference proteome</keyword>
<dbReference type="InterPro" id="IPR027413">
    <property type="entry name" value="GROEL-like_equatorial_sf"/>
</dbReference>
<dbReference type="InterPro" id="IPR002423">
    <property type="entry name" value="Cpn60/GroEL/TCP-1"/>
</dbReference>
<dbReference type="Gene3D" id="3.30.260.10">
    <property type="entry name" value="TCP-1-like chaperonin intermediate domain"/>
    <property type="match status" value="1"/>
</dbReference>
<protein>
    <submittedName>
        <fullName evidence="1">Uncharacterized protein</fullName>
    </submittedName>
</protein>
<proteinExistence type="predicted"/>
<dbReference type="InterPro" id="IPR027410">
    <property type="entry name" value="TCP-1-like_intermed_sf"/>
</dbReference>
<dbReference type="PANTHER" id="PTHR46787:SF1">
    <property type="entry name" value="MOLECULAR CHAPERONE MKKS"/>
    <property type="match status" value="1"/>
</dbReference>
<evidence type="ECO:0000313" key="2">
    <source>
        <dbReference type="Proteomes" id="UP000794436"/>
    </source>
</evidence>
<dbReference type="Proteomes" id="UP000794436">
    <property type="component" value="Unassembled WGS sequence"/>
</dbReference>
<name>A0A8K1FPR8_PYTOL</name>
<sequence>MDEATSRWVLPRHAVKERAIAISRDVLGKARACVGPIGRAMLLQPNAECPDAAIITTTAERILHQLSRECPVANVYLHILRSKIQNHSDSGLFLMSLSAALQLEALDGRLSTLPRHIVIKGLQLALECCLSYLSDDECPVVLPLDWSSDTVALHALFRGIIASKPITGASASHLDETVLPLVVQTFISVFPYVIEHPNDSLPVRYVRNTGSYEDIGSSSVLTNTVLLEQSTHGVSTVTLPLRDVAVALFEVTLDPTAGPDEDQKNDVSVASTAALTQTQRLSILRALGDVLVDLGVCVVMCQRRIPSFLQLYLAERGVLSIERLGYAHTRAVQLLTGALVLGSLQLAELTRDALGFLSCVGTLQIGQTTYLKVSREPHVDHPRAEQSRDRQWPVATIIFSTMDSFAYDELTHAIQVALKQLVVLMEEPYVLAGGGCTELHLAHAIRRCRQDLVPTTMSATPSFKNDRIALRQLRLVLDVVADSLEAWLVALMHVKPHDADDSLSALRQANTATLDTPPRRNIQQTLHGWDPMRGSIVPVATYCIEQCGSDSDNSSDEECEAEVEKHVDAAYVLDSLSSKREGLITAIECATMVLRVATVVNVR</sequence>
<dbReference type="GO" id="GO:0005737">
    <property type="term" value="C:cytoplasm"/>
    <property type="evidence" value="ECO:0007669"/>
    <property type="project" value="TreeGrafter"/>
</dbReference>
<dbReference type="GO" id="GO:0005524">
    <property type="term" value="F:ATP binding"/>
    <property type="evidence" value="ECO:0007669"/>
    <property type="project" value="InterPro"/>
</dbReference>
<dbReference type="GO" id="GO:0006457">
    <property type="term" value="P:protein folding"/>
    <property type="evidence" value="ECO:0007669"/>
    <property type="project" value="InterPro"/>
</dbReference>
<dbReference type="InterPro" id="IPR028790">
    <property type="entry name" value="MKKS"/>
</dbReference>
<dbReference type="SUPFAM" id="SSF48592">
    <property type="entry name" value="GroEL equatorial domain-like"/>
    <property type="match status" value="1"/>
</dbReference>
<reference evidence="1" key="1">
    <citation type="submission" date="2019-03" db="EMBL/GenBank/DDBJ databases">
        <title>Long read genome sequence of the mycoparasitic Pythium oligandrum ATCC 38472 isolated from sugarbeet rhizosphere.</title>
        <authorList>
            <person name="Gaulin E."/>
        </authorList>
    </citation>
    <scope>NUCLEOTIDE SEQUENCE</scope>
    <source>
        <strain evidence="1">ATCC 38472_TT</strain>
    </source>
</reference>
<dbReference type="InterPro" id="IPR027409">
    <property type="entry name" value="GroEL-like_apical_dom_sf"/>
</dbReference>
<dbReference type="Gene3D" id="3.50.7.10">
    <property type="entry name" value="GroEL"/>
    <property type="match status" value="1"/>
</dbReference>
<dbReference type="SUPFAM" id="SSF52029">
    <property type="entry name" value="GroEL apical domain-like"/>
    <property type="match status" value="1"/>
</dbReference>
<gene>
    <name evidence="1" type="ORF">Poli38472_003658</name>
</gene>
<dbReference type="PANTHER" id="PTHR46787">
    <property type="entry name" value="SYNDROMES PUTATIVE CHAPERONIN-RELATED"/>
    <property type="match status" value="1"/>
</dbReference>
<dbReference type="Pfam" id="PF00118">
    <property type="entry name" value="Cpn60_TCP1"/>
    <property type="match status" value="1"/>
</dbReference>
<organism evidence="1 2">
    <name type="scientific">Pythium oligandrum</name>
    <name type="common">Mycoparasitic fungus</name>
    <dbReference type="NCBI Taxonomy" id="41045"/>
    <lineage>
        <taxon>Eukaryota</taxon>
        <taxon>Sar</taxon>
        <taxon>Stramenopiles</taxon>
        <taxon>Oomycota</taxon>
        <taxon>Peronosporomycetes</taxon>
        <taxon>Pythiales</taxon>
        <taxon>Pythiaceae</taxon>
        <taxon>Pythium</taxon>
    </lineage>
</organism>